<sequence length="606" mass="66392">MSVSSLSDAAMQSSSEGEQSADASTFTPRDHQTPTDATLDDTSGDAESTRSSKRQRTAEPSPAADISGAWVAIDTTEHSGQTYHTGDHAIFKDTANSSGTLGTEYPAVGLIQGIQRHEHSGGVRVEVCWYVEPRLTRHPPYMEFYKDAILRTFRLTVVGIENVREKCFVVQPADAMVGRPAEWTEGTKMFVCDSRFVDKGEFIQKLKQWNKAIWPESMAAGRREMLTTMVPWPGGPRELEKSLLPVESADGANGQTPQSRRVTRMKAAPNSDTASPQNTGASTAAQQQQQLQMLQSPTPTSVQAQYQAYQQIMSQGQMNMPMNPNGSSMAQMQPPPFMLNQLQQQQQQQQQLNLQQIQRQQQMAGSSMMMSPGAVSSTGSLGSPPQTASPNMHLIQPPKRRGRPPKNKQLIEQRAKEDAAAIAAIAQGRVPPRPAPPVTRRHVSSASSHGNSGRPLTPSRTSALNGTANSPRSMPGQPMYTPAQLLGPRGQNGIASAQALQQQQLQMLQQQQLQQLHLQRMQQQQQQRQQEEARRIAPLPHIDPATVPQLPKEVVDLFPTVGGKIRWFAAPPVCHNLAKAASHSDAYVKWAEQKKHEASAVAPNGF</sequence>
<dbReference type="InterPro" id="IPR001025">
    <property type="entry name" value="BAH_dom"/>
</dbReference>
<evidence type="ECO:0000313" key="10">
    <source>
        <dbReference type="Proteomes" id="UP001149813"/>
    </source>
</evidence>
<dbReference type="PROSITE" id="PS51038">
    <property type="entry name" value="BAH"/>
    <property type="match status" value="1"/>
</dbReference>
<feature type="compositionally biased region" description="Low complexity" evidence="7">
    <location>
        <begin position="420"/>
        <end position="430"/>
    </location>
</feature>
<keyword evidence="3" id="KW-0156">Chromatin regulator</keyword>
<keyword evidence="4" id="KW-0805">Transcription regulation</keyword>
<evidence type="ECO:0000256" key="5">
    <source>
        <dbReference type="ARBA" id="ARBA00023163"/>
    </source>
</evidence>
<comment type="caution">
    <text evidence="9">The sequence shown here is derived from an EMBL/GenBank/DDBJ whole genome shotgun (WGS) entry which is preliminary data.</text>
</comment>
<gene>
    <name evidence="9" type="ORF">LPJ53_000919</name>
</gene>
<dbReference type="AlphaFoldDB" id="A0A9W7Y4I2"/>
<dbReference type="InterPro" id="IPR043151">
    <property type="entry name" value="BAH_sf"/>
</dbReference>
<dbReference type="GO" id="GO:0006368">
    <property type="term" value="P:transcription elongation by RNA polymerase II"/>
    <property type="evidence" value="ECO:0007669"/>
    <property type="project" value="TreeGrafter"/>
</dbReference>
<feature type="compositionally biased region" description="Low complexity" evidence="7">
    <location>
        <begin position="1"/>
        <end position="15"/>
    </location>
</feature>
<dbReference type="Pfam" id="PF01426">
    <property type="entry name" value="BAH"/>
    <property type="match status" value="1"/>
</dbReference>
<evidence type="ECO:0000256" key="2">
    <source>
        <dbReference type="ARBA" id="ARBA00022737"/>
    </source>
</evidence>
<dbReference type="InterPro" id="IPR037382">
    <property type="entry name" value="Rsc/polybromo"/>
</dbReference>
<name>A0A9W7Y4I2_9FUNG</name>
<comment type="subcellular location">
    <subcellularLocation>
        <location evidence="1">Nucleus</location>
    </subcellularLocation>
</comment>
<feature type="region of interest" description="Disordered" evidence="7">
    <location>
        <begin position="361"/>
        <end position="490"/>
    </location>
</feature>
<feature type="compositionally biased region" description="Low complexity" evidence="7">
    <location>
        <begin position="361"/>
        <end position="377"/>
    </location>
</feature>
<evidence type="ECO:0000256" key="4">
    <source>
        <dbReference type="ARBA" id="ARBA00023015"/>
    </source>
</evidence>
<evidence type="ECO:0000259" key="8">
    <source>
        <dbReference type="PROSITE" id="PS51038"/>
    </source>
</evidence>
<protein>
    <recommendedName>
        <fullName evidence="8">BAH domain-containing protein</fullName>
    </recommendedName>
</protein>
<dbReference type="Gene3D" id="2.30.30.490">
    <property type="match status" value="1"/>
</dbReference>
<keyword evidence="5" id="KW-0804">Transcription</keyword>
<accession>A0A9W7Y4I2</accession>
<keyword evidence="6" id="KW-0539">Nucleus</keyword>
<keyword evidence="10" id="KW-1185">Reference proteome</keyword>
<dbReference type="GO" id="GO:0016586">
    <property type="term" value="C:RSC-type complex"/>
    <property type="evidence" value="ECO:0007669"/>
    <property type="project" value="InterPro"/>
</dbReference>
<dbReference type="Proteomes" id="UP001149813">
    <property type="component" value="Unassembled WGS sequence"/>
</dbReference>
<reference evidence="9" key="1">
    <citation type="submission" date="2022-07" db="EMBL/GenBank/DDBJ databases">
        <title>Phylogenomic reconstructions and comparative analyses of Kickxellomycotina fungi.</title>
        <authorList>
            <person name="Reynolds N.K."/>
            <person name="Stajich J.E."/>
            <person name="Barry K."/>
            <person name="Grigoriev I.V."/>
            <person name="Crous P."/>
            <person name="Smith M.E."/>
        </authorList>
    </citation>
    <scope>NUCLEOTIDE SEQUENCE</scope>
    <source>
        <strain evidence="9">NBRC 32514</strain>
    </source>
</reference>
<feature type="compositionally biased region" description="Low complexity" evidence="7">
    <location>
        <begin position="286"/>
        <end position="295"/>
    </location>
</feature>
<feature type="compositionally biased region" description="Polar residues" evidence="7">
    <location>
        <begin position="16"/>
        <end position="27"/>
    </location>
</feature>
<organism evidence="9 10">
    <name type="scientific">Coemansia erecta</name>
    <dbReference type="NCBI Taxonomy" id="147472"/>
    <lineage>
        <taxon>Eukaryota</taxon>
        <taxon>Fungi</taxon>
        <taxon>Fungi incertae sedis</taxon>
        <taxon>Zoopagomycota</taxon>
        <taxon>Kickxellomycotina</taxon>
        <taxon>Kickxellomycetes</taxon>
        <taxon>Kickxellales</taxon>
        <taxon>Kickxellaceae</taxon>
        <taxon>Coemansia</taxon>
    </lineage>
</organism>
<feature type="compositionally biased region" description="Polar residues" evidence="7">
    <location>
        <begin position="270"/>
        <end position="285"/>
    </location>
</feature>
<feature type="domain" description="BAH" evidence="8">
    <location>
        <begin position="81"/>
        <end position="207"/>
    </location>
</feature>
<feature type="compositionally biased region" description="Polar residues" evidence="7">
    <location>
        <begin position="458"/>
        <end position="472"/>
    </location>
</feature>
<proteinExistence type="predicted"/>
<dbReference type="GO" id="GO:0006338">
    <property type="term" value="P:chromatin remodeling"/>
    <property type="evidence" value="ECO:0007669"/>
    <property type="project" value="InterPro"/>
</dbReference>
<evidence type="ECO:0000313" key="9">
    <source>
        <dbReference type="EMBL" id="KAJ1724851.1"/>
    </source>
</evidence>
<keyword evidence="2" id="KW-0677">Repeat</keyword>
<dbReference type="PANTHER" id="PTHR16062:SF19">
    <property type="entry name" value="PROTEIN POLYBROMO-1"/>
    <property type="match status" value="1"/>
</dbReference>
<dbReference type="GO" id="GO:0003682">
    <property type="term" value="F:chromatin binding"/>
    <property type="evidence" value="ECO:0007669"/>
    <property type="project" value="InterPro"/>
</dbReference>
<feature type="compositionally biased region" description="Basic and acidic residues" evidence="7">
    <location>
        <begin position="409"/>
        <end position="419"/>
    </location>
</feature>
<dbReference type="PANTHER" id="PTHR16062">
    <property type="entry name" value="SWI/SNF-RELATED"/>
    <property type="match status" value="1"/>
</dbReference>
<evidence type="ECO:0000256" key="1">
    <source>
        <dbReference type="ARBA" id="ARBA00004123"/>
    </source>
</evidence>
<evidence type="ECO:0000256" key="7">
    <source>
        <dbReference type="SAM" id="MobiDB-lite"/>
    </source>
</evidence>
<feature type="region of interest" description="Disordered" evidence="7">
    <location>
        <begin position="245"/>
        <end position="299"/>
    </location>
</feature>
<evidence type="ECO:0000256" key="3">
    <source>
        <dbReference type="ARBA" id="ARBA00022853"/>
    </source>
</evidence>
<dbReference type="OrthoDB" id="1742084at2759"/>
<evidence type="ECO:0000256" key="6">
    <source>
        <dbReference type="ARBA" id="ARBA00023242"/>
    </source>
</evidence>
<feature type="compositionally biased region" description="Polar residues" evidence="7">
    <location>
        <begin position="378"/>
        <end position="390"/>
    </location>
</feature>
<dbReference type="EMBL" id="JANBOJ010000019">
    <property type="protein sequence ID" value="KAJ1724851.1"/>
    <property type="molecule type" value="Genomic_DNA"/>
</dbReference>
<feature type="region of interest" description="Disordered" evidence="7">
    <location>
        <begin position="1"/>
        <end position="69"/>
    </location>
</feature>